<dbReference type="InterPro" id="IPR035952">
    <property type="entry name" value="Rhomboid-like_sf"/>
</dbReference>
<keyword evidence="12" id="KW-0645">Protease</keyword>
<feature type="transmembrane region" description="Helical" evidence="9">
    <location>
        <begin position="230"/>
        <end position="249"/>
    </location>
</feature>
<name>A0ABP9S8W1_9GAMM</name>
<organism evidence="12 13">
    <name type="scientific">Ferrimonas gelatinilytica</name>
    <dbReference type="NCBI Taxonomy" id="1255257"/>
    <lineage>
        <taxon>Bacteria</taxon>
        <taxon>Pseudomonadati</taxon>
        <taxon>Pseudomonadota</taxon>
        <taxon>Gammaproteobacteria</taxon>
        <taxon>Alteromonadales</taxon>
        <taxon>Ferrimonadaceae</taxon>
        <taxon>Ferrimonas</taxon>
    </lineage>
</organism>
<reference evidence="13" key="1">
    <citation type="journal article" date="2019" name="Int. J. Syst. Evol. Microbiol.">
        <title>The Global Catalogue of Microorganisms (GCM) 10K type strain sequencing project: providing services to taxonomists for standard genome sequencing and annotation.</title>
        <authorList>
            <consortium name="The Broad Institute Genomics Platform"/>
            <consortium name="The Broad Institute Genome Sequencing Center for Infectious Disease"/>
            <person name="Wu L."/>
            <person name="Ma J."/>
        </authorList>
    </citation>
    <scope>NUCLEOTIDE SEQUENCE [LARGE SCALE GENOMIC DNA]</scope>
    <source>
        <strain evidence="13">JCM 18720</strain>
    </source>
</reference>
<accession>A0ABP9S8W1</accession>
<comment type="subcellular location">
    <subcellularLocation>
        <location evidence="1">Membrane</location>
        <topology evidence="1">Multi-pass membrane protein</topology>
    </subcellularLocation>
</comment>
<dbReference type="Pfam" id="PF01694">
    <property type="entry name" value="Rhomboid"/>
    <property type="match status" value="1"/>
</dbReference>
<dbReference type="GO" id="GO:0006508">
    <property type="term" value="P:proteolysis"/>
    <property type="evidence" value="ECO:0007669"/>
    <property type="project" value="UniProtKB-KW"/>
</dbReference>
<dbReference type="SUPFAM" id="SSF144091">
    <property type="entry name" value="Rhomboid-like"/>
    <property type="match status" value="1"/>
</dbReference>
<dbReference type="InterPro" id="IPR023662">
    <property type="entry name" value="Rhomboid_protease_GlpG"/>
</dbReference>
<evidence type="ECO:0000256" key="4">
    <source>
        <dbReference type="ARBA" id="ARBA00022519"/>
    </source>
</evidence>
<evidence type="ECO:0000256" key="1">
    <source>
        <dbReference type="ARBA" id="ARBA00004141"/>
    </source>
</evidence>
<evidence type="ECO:0000313" key="12">
    <source>
        <dbReference type="EMBL" id="GAA5192867.1"/>
    </source>
</evidence>
<dbReference type="InterPro" id="IPR022732">
    <property type="entry name" value="Peptidase_S54_GlpG_N"/>
</dbReference>
<dbReference type="PANTHER" id="PTHR43731:SF14">
    <property type="entry name" value="PRESENILIN-ASSOCIATED RHOMBOID-LIKE PROTEIN, MITOCHONDRIAL"/>
    <property type="match status" value="1"/>
</dbReference>
<protein>
    <submittedName>
        <fullName evidence="12">Rhomboid family intramembrane serine protease GlpG</fullName>
    </submittedName>
</protein>
<dbReference type="Gene3D" id="1.20.1540.10">
    <property type="entry name" value="Rhomboid-like"/>
    <property type="match status" value="1"/>
</dbReference>
<dbReference type="EMBL" id="BAABLF010000014">
    <property type="protein sequence ID" value="GAA5192867.1"/>
    <property type="molecule type" value="Genomic_DNA"/>
</dbReference>
<keyword evidence="8 9" id="KW-0472">Membrane</keyword>
<feature type="domain" description="Peptidase S54 GlpG peptidase N-terminal" evidence="11">
    <location>
        <begin position="1"/>
        <end position="84"/>
    </location>
</feature>
<evidence type="ECO:0000313" key="13">
    <source>
        <dbReference type="Proteomes" id="UP001501600"/>
    </source>
</evidence>
<feature type="transmembrane region" description="Helical" evidence="9">
    <location>
        <begin position="205"/>
        <end position="223"/>
    </location>
</feature>
<keyword evidence="3" id="KW-1003">Cell membrane</keyword>
<feature type="transmembrane region" description="Helical" evidence="9">
    <location>
        <begin position="146"/>
        <end position="168"/>
    </location>
</feature>
<dbReference type="InterPro" id="IPR050925">
    <property type="entry name" value="Rhomboid_protease_S54"/>
</dbReference>
<dbReference type="Pfam" id="PF12122">
    <property type="entry name" value="Rhomboid_N"/>
    <property type="match status" value="1"/>
</dbReference>
<feature type="transmembrane region" description="Helical" evidence="9">
    <location>
        <begin position="255"/>
        <end position="273"/>
    </location>
</feature>
<keyword evidence="7 9" id="KW-1133">Transmembrane helix</keyword>
<evidence type="ECO:0000256" key="5">
    <source>
        <dbReference type="ARBA" id="ARBA00022692"/>
    </source>
</evidence>
<dbReference type="NCBIfam" id="TIGR04239">
    <property type="entry name" value="rhombo_GlpG"/>
    <property type="match status" value="1"/>
</dbReference>
<feature type="domain" description="Peptidase S54 rhomboid" evidence="10">
    <location>
        <begin position="141"/>
        <end position="275"/>
    </location>
</feature>
<gene>
    <name evidence="12" type="primary">glpG</name>
    <name evidence="12" type="ORF">GCM10025772_23010</name>
</gene>
<evidence type="ECO:0000256" key="9">
    <source>
        <dbReference type="SAM" id="Phobius"/>
    </source>
</evidence>
<dbReference type="RefSeq" id="WP_345317210.1">
    <property type="nucleotide sequence ID" value="NZ_BAABLF010000014.1"/>
</dbReference>
<dbReference type="GO" id="GO:0008233">
    <property type="term" value="F:peptidase activity"/>
    <property type="evidence" value="ECO:0007669"/>
    <property type="project" value="UniProtKB-KW"/>
</dbReference>
<keyword evidence="13" id="KW-1185">Reference proteome</keyword>
<dbReference type="InterPro" id="IPR038236">
    <property type="entry name" value="GlpG_N_sf"/>
</dbReference>
<evidence type="ECO:0000259" key="11">
    <source>
        <dbReference type="Pfam" id="PF12122"/>
    </source>
</evidence>
<evidence type="ECO:0000256" key="2">
    <source>
        <dbReference type="ARBA" id="ARBA00009045"/>
    </source>
</evidence>
<comment type="similarity">
    <text evidence="2">Belongs to the peptidase S54 family.</text>
</comment>
<sequence length="280" mass="31242">MMEVGVLGDPRAAQALVDYLLSQGISAQSQATNDGVAILVEAPQFHRGREEYERFLKEPYHRRYMAASWESGQVHSGRDAKFDYGTPGLSFFQSLVTQSGPLTLLLLLVCGGIWLFWNLGFAEAIYGATHFFASWEAMGDGQWWRFFTPSLIHFSAMHVVFNLLWWWYLGGRIERERGALTLLILLLVAGTLPNLAQFALQGPNFGGLSGVVYALVGYCWISGRFNPNSVLALPPAYVGFLLLWLALGFMGMMNMANYAHLGGLLVGMVQALLDHRSRRR</sequence>
<dbReference type="Proteomes" id="UP001501600">
    <property type="component" value="Unassembled WGS sequence"/>
</dbReference>
<dbReference type="PANTHER" id="PTHR43731">
    <property type="entry name" value="RHOMBOID PROTEASE"/>
    <property type="match status" value="1"/>
</dbReference>
<evidence type="ECO:0000259" key="10">
    <source>
        <dbReference type="Pfam" id="PF01694"/>
    </source>
</evidence>
<proteinExistence type="inferred from homology"/>
<comment type="caution">
    <text evidence="12">The sequence shown here is derived from an EMBL/GenBank/DDBJ whole genome shotgun (WGS) entry which is preliminary data.</text>
</comment>
<evidence type="ECO:0000256" key="3">
    <source>
        <dbReference type="ARBA" id="ARBA00022475"/>
    </source>
</evidence>
<evidence type="ECO:0000256" key="7">
    <source>
        <dbReference type="ARBA" id="ARBA00022989"/>
    </source>
</evidence>
<evidence type="ECO:0000256" key="8">
    <source>
        <dbReference type="ARBA" id="ARBA00023136"/>
    </source>
</evidence>
<evidence type="ECO:0000256" key="6">
    <source>
        <dbReference type="ARBA" id="ARBA00022801"/>
    </source>
</evidence>
<dbReference type="Gene3D" id="3.30.70.2350">
    <property type="match status" value="1"/>
</dbReference>
<keyword evidence="5 9" id="KW-0812">Transmembrane</keyword>
<dbReference type="InterPro" id="IPR022764">
    <property type="entry name" value="Peptidase_S54_rhomboid_dom"/>
</dbReference>
<feature type="transmembrane region" description="Helical" evidence="9">
    <location>
        <begin position="180"/>
        <end position="199"/>
    </location>
</feature>
<keyword evidence="4" id="KW-0997">Cell inner membrane</keyword>
<feature type="transmembrane region" description="Helical" evidence="9">
    <location>
        <begin position="102"/>
        <end position="126"/>
    </location>
</feature>
<keyword evidence="6" id="KW-0378">Hydrolase</keyword>